<protein>
    <submittedName>
        <fullName evidence="4">N-acetyltransferase</fullName>
    </submittedName>
</protein>
<keyword evidence="3" id="KW-0012">Acyltransferase</keyword>
<proteinExistence type="predicted"/>
<evidence type="ECO:0000256" key="2">
    <source>
        <dbReference type="ARBA" id="ARBA00022679"/>
    </source>
</evidence>
<dbReference type="Gene3D" id="3.40.630.30">
    <property type="match status" value="1"/>
</dbReference>
<dbReference type="SUPFAM" id="SSF55729">
    <property type="entry name" value="Acyl-CoA N-acyltransferases (Nat)"/>
    <property type="match status" value="1"/>
</dbReference>
<dbReference type="GO" id="GO:0016746">
    <property type="term" value="F:acyltransferase activity"/>
    <property type="evidence" value="ECO:0007669"/>
    <property type="project" value="UniProtKB-KW"/>
</dbReference>
<dbReference type="Proteomes" id="UP000553981">
    <property type="component" value="Unassembled WGS sequence"/>
</dbReference>
<evidence type="ECO:0000313" key="4">
    <source>
        <dbReference type="EMBL" id="NMW87182.1"/>
    </source>
</evidence>
<keyword evidence="2 4" id="KW-0808">Transferase</keyword>
<comment type="caution">
    <text evidence="4">The sequence shown here is derived from an EMBL/GenBank/DDBJ whole genome shotgun (WGS) entry which is preliminary data.</text>
</comment>
<dbReference type="EMBL" id="JABCUI010000002">
    <property type="protein sequence ID" value="NMW87182.1"/>
    <property type="molecule type" value="Genomic_DNA"/>
</dbReference>
<dbReference type="AlphaFoldDB" id="A0A7Y0UH11"/>
<dbReference type="InterPro" id="IPR016181">
    <property type="entry name" value="Acyl_CoA_acyltransferase"/>
</dbReference>
<reference evidence="4 5" key="1">
    <citation type="submission" date="2020-04" db="EMBL/GenBank/DDBJ databases">
        <title>Antimicrobial susceptibility and clonality of vaginal-derived multi-drug resistant Mobiluncus isolates in China.</title>
        <authorList>
            <person name="Zhang X."/>
        </authorList>
    </citation>
    <scope>NUCLEOTIDE SEQUENCE [LARGE SCALE GENOMIC DNA]</scope>
    <source>
        <strain evidence="4 5">19</strain>
    </source>
</reference>
<organism evidence="4 5">
    <name type="scientific">Mobiluncus curtisii</name>
    <dbReference type="NCBI Taxonomy" id="2051"/>
    <lineage>
        <taxon>Bacteria</taxon>
        <taxon>Bacillati</taxon>
        <taxon>Actinomycetota</taxon>
        <taxon>Actinomycetes</taxon>
        <taxon>Actinomycetales</taxon>
        <taxon>Actinomycetaceae</taxon>
        <taxon>Mobiluncus</taxon>
    </lineage>
</organism>
<evidence type="ECO:0000313" key="5">
    <source>
        <dbReference type="Proteomes" id="UP000553981"/>
    </source>
</evidence>
<name>A0A7Y0UH11_9ACTO</name>
<sequence length="171" mass="18921">MNPPWVTVEALGRVHDISRFRCGLESVDAWFQGNALAEEIAGRTRTKVCVGPDGLVMAFFSMRHIVVSVKQYSNTLKKSADPHDTGNSTGLLLAWMGRDEHFHGTGKALMREVFLHAAAAHKQASYSLLVVDPANDGLTDFYEGFGFRLIPNERRMVMKSSSLLKITARIG</sequence>
<accession>A0A7Y0UH11</accession>
<dbReference type="PANTHER" id="PTHR36449:SF1">
    <property type="entry name" value="ACETYLTRANSFERASE"/>
    <property type="match status" value="1"/>
</dbReference>
<dbReference type="RefSeq" id="WP_169770664.1">
    <property type="nucleotide sequence ID" value="NZ_JABCUI010000002.1"/>
</dbReference>
<evidence type="ECO:0000256" key="3">
    <source>
        <dbReference type="ARBA" id="ARBA00023315"/>
    </source>
</evidence>
<gene>
    <name evidence="4" type="ORF">HHJ67_05375</name>
</gene>
<keyword evidence="1" id="KW-1277">Toxin-antitoxin system</keyword>
<evidence type="ECO:0000256" key="1">
    <source>
        <dbReference type="ARBA" id="ARBA00022649"/>
    </source>
</evidence>
<dbReference type="PANTHER" id="PTHR36449">
    <property type="entry name" value="ACETYLTRANSFERASE-RELATED"/>
    <property type="match status" value="1"/>
</dbReference>